<name>A0A0A8ZVD8_ARUDO</name>
<proteinExistence type="predicted"/>
<sequence>MTSVFSDSCTHAIVGTRTIFWYSFY</sequence>
<protein>
    <submittedName>
        <fullName evidence="1">Uncharacterized protein</fullName>
    </submittedName>
</protein>
<reference evidence="1" key="2">
    <citation type="journal article" date="2015" name="Data Brief">
        <title>Shoot transcriptome of the giant reed, Arundo donax.</title>
        <authorList>
            <person name="Barrero R.A."/>
            <person name="Guerrero F.D."/>
            <person name="Moolhuijzen P."/>
            <person name="Goolsby J.A."/>
            <person name="Tidwell J."/>
            <person name="Bellgard S.E."/>
            <person name="Bellgard M.I."/>
        </authorList>
    </citation>
    <scope>NUCLEOTIDE SEQUENCE</scope>
    <source>
        <tissue evidence="1">Shoot tissue taken approximately 20 cm above the soil surface</tissue>
    </source>
</reference>
<reference evidence="1" key="1">
    <citation type="submission" date="2014-09" db="EMBL/GenBank/DDBJ databases">
        <authorList>
            <person name="Magalhaes I.L.F."/>
            <person name="Oliveira U."/>
            <person name="Santos F.R."/>
            <person name="Vidigal T.H.D.A."/>
            <person name="Brescovit A.D."/>
            <person name="Santos A.J."/>
        </authorList>
    </citation>
    <scope>NUCLEOTIDE SEQUENCE</scope>
    <source>
        <tissue evidence="1">Shoot tissue taken approximately 20 cm above the soil surface</tissue>
    </source>
</reference>
<accession>A0A0A8ZVD8</accession>
<evidence type="ECO:0000313" key="1">
    <source>
        <dbReference type="EMBL" id="JAD43369.1"/>
    </source>
</evidence>
<dbReference type="AlphaFoldDB" id="A0A0A8ZVD8"/>
<dbReference type="EMBL" id="GBRH01254526">
    <property type="protein sequence ID" value="JAD43369.1"/>
    <property type="molecule type" value="Transcribed_RNA"/>
</dbReference>
<organism evidence="1">
    <name type="scientific">Arundo donax</name>
    <name type="common">Giant reed</name>
    <name type="synonym">Donax arundinaceus</name>
    <dbReference type="NCBI Taxonomy" id="35708"/>
    <lineage>
        <taxon>Eukaryota</taxon>
        <taxon>Viridiplantae</taxon>
        <taxon>Streptophyta</taxon>
        <taxon>Embryophyta</taxon>
        <taxon>Tracheophyta</taxon>
        <taxon>Spermatophyta</taxon>
        <taxon>Magnoliopsida</taxon>
        <taxon>Liliopsida</taxon>
        <taxon>Poales</taxon>
        <taxon>Poaceae</taxon>
        <taxon>PACMAD clade</taxon>
        <taxon>Arundinoideae</taxon>
        <taxon>Arundineae</taxon>
        <taxon>Arundo</taxon>
    </lineage>
</organism>